<feature type="chain" id="PRO_5045705503" description="Mating factor alpha" evidence="1">
    <location>
        <begin position="23"/>
        <end position="295"/>
    </location>
</feature>
<gene>
    <name evidence="2" type="primary">SUVZ03G0200</name>
    <name evidence="2" type="ORF">SUVZ_03G0200</name>
</gene>
<organism evidence="2 3">
    <name type="scientific">Saccharomyces uvarum</name>
    <name type="common">Yeast</name>
    <name type="synonym">Saccharomyces bayanus var. uvarum</name>
    <dbReference type="NCBI Taxonomy" id="230603"/>
    <lineage>
        <taxon>Eukaryota</taxon>
        <taxon>Fungi</taxon>
        <taxon>Dikarya</taxon>
        <taxon>Ascomycota</taxon>
        <taxon>Saccharomycotina</taxon>
        <taxon>Saccharomycetes</taxon>
        <taxon>Saccharomycetales</taxon>
        <taxon>Saccharomycetaceae</taxon>
        <taxon>Saccharomyces</taxon>
    </lineage>
</organism>
<reference evidence="2" key="1">
    <citation type="submission" date="2022-10" db="EMBL/GenBank/DDBJ databases">
        <authorList>
            <person name="Byrne P K."/>
        </authorList>
    </citation>
    <scope>NUCLEOTIDE SEQUENCE</scope>
    <source>
        <strain evidence="2">ZP964</strain>
    </source>
</reference>
<evidence type="ECO:0000256" key="1">
    <source>
        <dbReference type="SAM" id="SignalP"/>
    </source>
</evidence>
<dbReference type="Proteomes" id="UP001162085">
    <property type="component" value="Chromosome 3"/>
</dbReference>
<protein>
    <recommendedName>
        <fullName evidence="4">Mating factor alpha</fullName>
    </recommendedName>
</protein>
<evidence type="ECO:0008006" key="4">
    <source>
        <dbReference type="Google" id="ProtNLM"/>
    </source>
</evidence>
<name>A0ABN8WSI4_SACUV</name>
<proteinExistence type="predicted"/>
<evidence type="ECO:0000313" key="3">
    <source>
        <dbReference type="Proteomes" id="UP001162085"/>
    </source>
</evidence>
<sequence>MFNKYIVIASSVFATLLSTASAVDLDALLLLPGVESHDGSNTVFSSSDFFFRESFVRSIAPAIVDSSVIFHDVSRGVVIGNVKSKASTYEAEETCYGWDQYQMVRSGDWMTEWSPVSDCMWRDEKDKSDDTPDRFPISVPYSWTSEYSIVDYDKDANEDGLDIELIKSLLNKKNWQQINETVSESSIMVAPMIKPYNVVQLWYQKHMIWADIQKQNCSGGHHPLRTGCTAWSKYYRVDAPTSDEPIASYMTMMLEDEIQCPNVENRTISERLHLDNEDPKSKSFWTSLKDMLSSK</sequence>
<keyword evidence="1" id="KW-0732">Signal</keyword>
<feature type="signal peptide" evidence="1">
    <location>
        <begin position="1"/>
        <end position="22"/>
    </location>
</feature>
<dbReference type="EMBL" id="OX365930">
    <property type="protein sequence ID" value="CAI4058241.1"/>
    <property type="molecule type" value="Genomic_DNA"/>
</dbReference>
<evidence type="ECO:0000313" key="2">
    <source>
        <dbReference type="EMBL" id="CAI4058241.1"/>
    </source>
</evidence>
<keyword evidence="3" id="KW-1185">Reference proteome</keyword>
<accession>A0ABN8WSI4</accession>